<keyword evidence="2" id="KW-1185">Reference proteome</keyword>
<proteinExistence type="predicted"/>
<dbReference type="EMBL" id="JBHTEK010000002">
    <property type="protein sequence ID" value="MFC7670508.1"/>
    <property type="molecule type" value="Genomic_DNA"/>
</dbReference>
<evidence type="ECO:0000313" key="1">
    <source>
        <dbReference type="EMBL" id="MFC7670508.1"/>
    </source>
</evidence>
<gene>
    <name evidence="1" type="ORF">ACFQT0_26370</name>
</gene>
<protein>
    <submittedName>
        <fullName evidence="1">Uncharacterized protein</fullName>
    </submittedName>
</protein>
<evidence type="ECO:0000313" key="2">
    <source>
        <dbReference type="Proteomes" id="UP001596513"/>
    </source>
</evidence>
<dbReference type="Proteomes" id="UP001596513">
    <property type="component" value="Unassembled WGS sequence"/>
</dbReference>
<dbReference type="RefSeq" id="WP_380206233.1">
    <property type="nucleotide sequence ID" value="NZ_JBHTEK010000002.1"/>
</dbReference>
<reference evidence="2" key="1">
    <citation type="journal article" date="2019" name="Int. J. Syst. Evol. Microbiol.">
        <title>The Global Catalogue of Microorganisms (GCM) 10K type strain sequencing project: providing services to taxonomists for standard genome sequencing and annotation.</title>
        <authorList>
            <consortium name="The Broad Institute Genomics Platform"/>
            <consortium name="The Broad Institute Genome Sequencing Center for Infectious Disease"/>
            <person name="Wu L."/>
            <person name="Ma J."/>
        </authorList>
    </citation>
    <scope>NUCLEOTIDE SEQUENCE [LARGE SCALE GENOMIC DNA]</scope>
    <source>
        <strain evidence="2">JCM 19635</strain>
    </source>
</reference>
<name>A0ABW2UAE6_9BACT</name>
<accession>A0ABW2UAE6</accession>
<sequence>MARRHLETLGIKDIQLVGRILGDKQLLNELFKFMYRLKTDKIKADKNPGGLLLTVLGLKKAKMS</sequence>
<comment type="caution">
    <text evidence="1">The sequence shown here is derived from an EMBL/GenBank/DDBJ whole genome shotgun (WGS) entry which is preliminary data.</text>
</comment>
<organism evidence="1 2">
    <name type="scientific">Hymenobacter humi</name>
    <dbReference type="NCBI Taxonomy" id="1411620"/>
    <lineage>
        <taxon>Bacteria</taxon>
        <taxon>Pseudomonadati</taxon>
        <taxon>Bacteroidota</taxon>
        <taxon>Cytophagia</taxon>
        <taxon>Cytophagales</taxon>
        <taxon>Hymenobacteraceae</taxon>
        <taxon>Hymenobacter</taxon>
    </lineage>
</organism>